<dbReference type="Pfam" id="PF15305">
    <property type="entry name" value="IFT43"/>
    <property type="match status" value="1"/>
</dbReference>
<keyword evidence="2" id="KW-0970">Cilium biogenesis/degradation</keyword>
<dbReference type="AlphaFoldDB" id="A0AAV8YY74"/>
<evidence type="ECO:0000313" key="4">
    <source>
        <dbReference type="Proteomes" id="UP001162162"/>
    </source>
</evidence>
<reference evidence="3" key="1">
    <citation type="journal article" date="2023" name="Insect Mol. Biol.">
        <title>Genome sequencing provides insights into the evolution of gene families encoding plant cell wall-degrading enzymes in longhorned beetles.</title>
        <authorList>
            <person name="Shin N.R."/>
            <person name="Okamura Y."/>
            <person name="Kirsch R."/>
            <person name="Pauchet Y."/>
        </authorList>
    </citation>
    <scope>NUCLEOTIDE SEQUENCE</scope>
    <source>
        <strain evidence="3">AMC_N1</strain>
    </source>
</reference>
<dbReference type="PANTHER" id="PTHR33724">
    <property type="entry name" value="INTRAFLAGELLAR TRANSPORT PROTEIN 43 HOMOLOG"/>
    <property type="match status" value="1"/>
</dbReference>
<proteinExistence type="inferred from homology"/>
<dbReference type="GO" id="GO:0035721">
    <property type="term" value="P:intraciliary retrograde transport"/>
    <property type="evidence" value="ECO:0007669"/>
    <property type="project" value="TreeGrafter"/>
</dbReference>
<dbReference type="GO" id="GO:0030991">
    <property type="term" value="C:intraciliary transport particle A"/>
    <property type="evidence" value="ECO:0007669"/>
    <property type="project" value="InterPro"/>
</dbReference>
<dbReference type="PANTHER" id="PTHR33724:SF1">
    <property type="entry name" value="INTRAFLAGELLAR TRANSPORT PROTEIN 43 HOMOLOG"/>
    <property type="match status" value="1"/>
</dbReference>
<gene>
    <name evidence="3" type="ORF">NQ318_020718</name>
</gene>
<name>A0AAV8YY74_9CUCU</name>
<keyword evidence="4" id="KW-1185">Reference proteome</keyword>
<dbReference type="InterPro" id="IPR029302">
    <property type="entry name" value="IFT43"/>
</dbReference>
<sequence>RKCCQLHASRERFQNEKQGEVEDGIPEIPDIDDMQDDPLNLPDVKPVISVDKLTYKELDNQFENFQSEQMNFGNLGDIDLSLLTNKLFPEKDVQPCMEVWTMESLFNDLSRSSA</sequence>
<feature type="non-terminal residue" evidence="3">
    <location>
        <position position="1"/>
    </location>
</feature>
<accession>A0AAV8YY74</accession>
<evidence type="ECO:0000256" key="2">
    <source>
        <dbReference type="ARBA" id="ARBA00022794"/>
    </source>
</evidence>
<organism evidence="3 4">
    <name type="scientific">Aromia moschata</name>
    <dbReference type="NCBI Taxonomy" id="1265417"/>
    <lineage>
        <taxon>Eukaryota</taxon>
        <taxon>Metazoa</taxon>
        <taxon>Ecdysozoa</taxon>
        <taxon>Arthropoda</taxon>
        <taxon>Hexapoda</taxon>
        <taxon>Insecta</taxon>
        <taxon>Pterygota</taxon>
        <taxon>Neoptera</taxon>
        <taxon>Endopterygota</taxon>
        <taxon>Coleoptera</taxon>
        <taxon>Polyphaga</taxon>
        <taxon>Cucujiformia</taxon>
        <taxon>Chrysomeloidea</taxon>
        <taxon>Cerambycidae</taxon>
        <taxon>Cerambycinae</taxon>
        <taxon>Callichromatini</taxon>
        <taxon>Aromia</taxon>
    </lineage>
</organism>
<comment type="similarity">
    <text evidence="1">Belongs to the IFT43 family.</text>
</comment>
<comment type="caution">
    <text evidence="3">The sequence shown here is derived from an EMBL/GenBank/DDBJ whole genome shotgun (WGS) entry which is preliminary data.</text>
</comment>
<dbReference type="GO" id="GO:0005929">
    <property type="term" value="C:cilium"/>
    <property type="evidence" value="ECO:0007669"/>
    <property type="project" value="TreeGrafter"/>
</dbReference>
<evidence type="ECO:0000313" key="3">
    <source>
        <dbReference type="EMBL" id="KAJ8956167.1"/>
    </source>
</evidence>
<dbReference type="Proteomes" id="UP001162162">
    <property type="component" value="Unassembled WGS sequence"/>
</dbReference>
<dbReference type="EMBL" id="JAPWTK010000032">
    <property type="protein sequence ID" value="KAJ8956167.1"/>
    <property type="molecule type" value="Genomic_DNA"/>
</dbReference>
<protein>
    <submittedName>
        <fullName evidence="3">Uncharacterized protein</fullName>
    </submittedName>
</protein>
<evidence type="ECO:0000256" key="1">
    <source>
        <dbReference type="ARBA" id="ARBA00007563"/>
    </source>
</evidence>